<accession>A0A9P0DTJ6</accession>
<sequence length="295" mass="34643">MAAYRKSIRPASSNRYFASGIENGNVKVNASFLKETNNIPSSNANRLKPGFRPFRKILNYSQLTLDEEISLTKPKKEIQPIAEAKENRDKSLPTKQHDYVGTKKRKEGSDTSLILSTGMKIITKNRNIKEVMRQAKILDYKIGIFKDNFRTSPLFKWGCKNPYEKIDRAYRTLVYIEKEEEILNKKIDFFKLNSPLKVINKELRQAKKLWDQIYIVLPQLSQWKKINKNYGLLELDCNKFKDDLKKLDNLKGCDCYDQFMDCISYMLMCIITVSEVKDVNFRNSLWKEMMERAKF</sequence>
<organism evidence="1 2">
    <name type="scientific">Phyllotreta striolata</name>
    <name type="common">Striped flea beetle</name>
    <name type="synonym">Crioceris striolata</name>
    <dbReference type="NCBI Taxonomy" id="444603"/>
    <lineage>
        <taxon>Eukaryota</taxon>
        <taxon>Metazoa</taxon>
        <taxon>Ecdysozoa</taxon>
        <taxon>Arthropoda</taxon>
        <taxon>Hexapoda</taxon>
        <taxon>Insecta</taxon>
        <taxon>Pterygota</taxon>
        <taxon>Neoptera</taxon>
        <taxon>Endopterygota</taxon>
        <taxon>Coleoptera</taxon>
        <taxon>Polyphaga</taxon>
        <taxon>Cucujiformia</taxon>
        <taxon>Chrysomeloidea</taxon>
        <taxon>Chrysomelidae</taxon>
        <taxon>Galerucinae</taxon>
        <taxon>Alticini</taxon>
        <taxon>Phyllotreta</taxon>
    </lineage>
</organism>
<gene>
    <name evidence="1" type="ORF">PHYEVI_LOCUS2920</name>
</gene>
<protein>
    <submittedName>
        <fullName evidence="1">Uncharacterized protein</fullName>
    </submittedName>
</protein>
<evidence type="ECO:0000313" key="2">
    <source>
        <dbReference type="Proteomes" id="UP001153712"/>
    </source>
</evidence>
<reference evidence="1" key="1">
    <citation type="submission" date="2022-01" db="EMBL/GenBank/DDBJ databases">
        <authorList>
            <person name="King R."/>
        </authorList>
    </citation>
    <scope>NUCLEOTIDE SEQUENCE</scope>
</reference>
<proteinExistence type="predicted"/>
<dbReference type="EMBL" id="OU900105">
    <property type="protein sequence ID" value="CAH1161279.1"/>
    <property type="molecule type" value="Genomic_DNA"/>
</dbReference>
<dbReference type="AlphaFoldDB" id="A0A9P0DTJ6"/>
<name>A0A9P0DTJ6_PHYSR</name>
<dbReference type="Proteomes" id="UP001153712">
    <property type="component" value="Chromosome 12"/>
</dbReference>
<keyword evidence="2" id="KW-1185">Reference proteome</keyword>
<evidence type="ECO:0000313" key="1">
    <source>
        <dbReference type="EMBL" id="CAH1161279.1"/>
    </source>
</evidence>